<name>E4TWX0_SULKY</name>
<dbReference type="EMBL" id="CP002355">
    <property type="protein sequence ID" value="ADR33811.1"/>
    <property type="molecule type" value="Genomic_DNA"/>
</dbReference>
<reference evidence="5 6" key="1">
    <citation type="journal article" date="2012" name="Stand. Genomic Sci.">
        <title>Complete genome sequence of the sulfur compounds oxidizing chemolithoautotroph Sulfuricurvum kujiense type strain (YK-1(T)).</title>
        <authorList>
            <person name="Han C."/>
            <person name="Kotsyurbenko O."/>
            <person name="Chertkov O."/>
            <person name="Held B."/>
            <person name="Lapidus A."/>
            <person name="Nolan M."/>
            <person name="Lucas S."/>
            <person name="Hammon N."/>
            <person name="Deshpande S."/>
            <person name="Cheng J.F."/>
            <person name="Tapia R."/>
            <person name="Goodwin L.A."/>
            <person name="Pitluck S."/>
            <person name="Liolios K."/>
            <person name="Pagani I."/>
            <person name="Ivanova N."/>
            <person name="Mavromatis K."/>
            <person name="Mikhailova N."/>
            <person name="Pati A."/>
            <person name="Chen A."/>
            <person name="Palaniappan K."/>
            <person name="Land M."/>
            <person name="Hauser L."/>
            <person name="Chang Y.J."/>
            <person name="Jeffries C.D."/>
            <person name="Brambilla E.M."/>
            <person name="Rohde M."/>
            <person name="Spring S."/>
            <person name="Sikorski J."/>
            <person name="Goker M."/>
            <person name="Woyke T."/>
            <person name="Bristow J."/>
            <person name="Eisen J.A."/>
            <person name="Markowitz V."/>
            <person name="Hugenholtz P."/>
            <person name="Kyrpides N.C."/>
            <person name="Klenk H.P."/>
            <person name="Detter J.C."/>
        </authorList>
    </citation>
    <scope>NUCLEOTIDE SEQUENCE [LARGE SCALE GENOMIC DNA]</scope>
    <source>
        <strain evidence="6">ATCC BAA-921 / DSM 16994 / JCM 11577 / YK-1</strain>
    </source>
</reference>
<dbReference type="OrthoDB" id="5515229at2"/>
<dbReference type="STRING" id="709032.Sulku_1148"/>
<dbReference type="PROSITE" id="PS50893">
    <property type="entry name" value="ABC_TRANSPORTER_2"/>
    <property type="match status" value="1"/>
</dbReference>
<dbReference type="GO" id="GO:0005524">
    <property type="term" value="F:ATP binding"/>
    <property type="evidence" value="ECO:0007669"/>
    <property type="project" value="UniProtKB-KW"/>
</dbReference>
<evidence type="ECO:0000256" key="2">
    <source>
        <dbReference type="ARBA" id="ARBA00022741"/>
    </source>
</evidence>
<accession>E4TWX0</accession>
<dbReference type="PANTHER" id="PTHR42734:SF19">
    <property type="entry name" value="IRON COMPOUNDS ABC TRANSPORTER, ATP-BINDING PROTEIN"/>
    <property type="match status" value="1"/>
</dbReference>
<protein>
    <submittedName>
        <fullName evidence="5">ABC transporter related protein</fullName>
    </submittedName>
</protein>
<proteinExistence type="predicted"/>
<dbReference type="FunFam" id="3.40.50.300:FF:000134">
    <property type="entry name" value="Iron-enterobactin ABC transporter ATP-binding protein"/>
    <property type="match status" value="1"/>
</dbReference>
<dbReference type="Pfam" id="PF00005">
    <property type="entry name" value="ABC_tran"/>
    <property type="match status" value="1"/>
</dbReference>
<feature type="domain" description="ABC transporter" evidence="4">
    <location>
        <begin position="7"/>
        <end position="242"/>
    </location>
</feature>
<evidence type="ECO:0000313" key="6">
    <source>
        <dbReference type="Proteomes" id="UP000008721"/>
    </source>
</evidence>
<dbReference type="SUPFAM" id="SSF52540">
    <property type="entry name" value="P-loop containing nucleoside triphosphate hydrolases"/>
    <property type="match status" value="1"/>
</dbReference>
<dbReference type="AlphaFoldDB" id="E4TWX0"/>
<evidence type="ECO:0000259" key="4">
    <source>
        <dbReference type="PROSITE" id="PS50893"/>
    </source>
</evidence>
<dbReference type="PANTHER" id="PTHR42734">
    <property type="entry name" value="METAL TRANSPORT SYSTEM ATP-BINDING PROTEIN TM_0124-RELATED"/>
    <property type="match status" value="1"/>
</dbReference>
<sequence>MELTPIITVNDLHFSYPTRPVLEGVDFTLRRGEVVSLLGPNGCGKSTLIRLILKLIRAKRGEIWLHEKSLHRYSHREIASHIAYIPQYHNVPFNYSVLEMVIMGRVSKLGFFAAPSAGDHTIARESLERVGISDLANRPFGQLSGGQKQMVLLARALTQGVDTFIMDEPVSGLDYGNQIRLLELIVRLSEQGYTFLKTTHYPDHALLVSTRVAVMNGGKIIADGSPDDVITPSMIRDVYGIEADLITHDTHTRCLPIFNKGIS</sequence>
<evidence type="ECO:0000313" key="5">
    <source>
        <dbReference type="EMBL" id="ADR33811.1"/>
    </source>
</evidence>
<dbReference type="InterPro" id="IPR017871">
    <property type="entry name" value="ABC_transporter-like_CS"/>
</dbReference>
<evidence type="ECO:0000256" key="3">
    <source>
        <dbReference type="ARBA" id="ARBA00022840"/>
    </source>
</evidence>
<dbReference type="InterPro" id="IPR003439">
    <property type="entry name" value="ABC_transporter-like_ATP-bd"/>
</dbReference>
<dbReference type="InterPro" id="IPR027417">
    <property type="entry name" value="P-loop_NTPase"/>
</dbReference>
<dbReference type="InterPro" id="IPR003593">
    <property type="entry name" value="AAA+_ATPase"/>
</dbReference>
<dbReference type="Proteomes" id="UP000008721">
    <property type="component" value="Chromosome"/>
</dbReference>
<dbReference type="Gene3D" id="3.40.50.300">
    <property type="entry name" value="P-loop containing nucleotide triphosphate hydrolases"/>
    <property type="match status" value="1"/>
</dbReference>
<dbReference type="CDD" id="cd03214">
    <property type="entry name" value="ABC_Iron-Siderophores_B12_Hemin"/>
    <property type="match status" value="1"/>
</dbReference>
<dbReference type="HOGENOM" id="CLU_000604_1_11_7"/>
<dbReference type="PROSITE" id="PS00211">
    <property type="entry name" value="ABC_TRANSPORTER_1"/>
    <property type="match status" value="1"/>
</dbReference>
<dbReference type="RefSeq" id="WP_013460008.1">
    <property type="nucleotide sequence ID" value="NC_014762.1"/>
</dbReference>
<dbReference type="SMART" id="SM00382">
    <property type="entry name" value="AAA"/>
    <property type="match status" value="1"/>
</dbReference>
<dbReference type="eggNOG" id="COG1120">
    <property type="taxonomic scope" value="Bacteria"/>
</dbReference>
<dbReference type="KEGG" id="sku:Sulku_1148"/>
<organism evidence="5 6">
    <name type="scientific">Sulfuricurvum kujiense (strain ATCC BAA-921 / DSM 16994 / JCM 11577 / YK-1)</name>
    <dbReference type="NCBI Taxonomy" id="709032"/>
    <lineage>
        <taxon>Bacteria</taxon>
        <taxon>Pseudomonadati</taxon>
        <taxon>Campylobacterota</taxon>
        <taxon>Epsilonproteobacteria</taxon>
        <taxon>Campylobacterales</taxon>
        <taxon>Sulfurimonadaceae</taxon>
        <taxon>Sulfuricurvum</taxon>
    </lineage>
</organism>
<keyword evidence="2" id="KW-0547">Nucleotide-binding</keyword>
<dbReference type="InterPro" id="IPR050153">
    <property type="entry name" value="Metal_Ion_Import_ABC"/>
</dbReference>
<keyword evidence="6" id="KW-1185">Reference proteome</keyword>
<keyword evidence="1" id="KW-0813">Transport</keyword>
<evidence type="ECO:0000256" key="1">
    <source>
        <dbReference type="ARBA" id="ARBA00022448"/>
    </source>
</evidence>
<dbReference type="GO" id="GO:0016887">
    <property type="term" value="F:ATP hydrolysis activity"/>
    <property type="evidence" value="ECO:0007669"/>
    <property type="project" value="InterPro"/>
</dbReference>
<gene>
    <name evidence="5" type="ordered locus">Sulku_1148</name>
</gene>
<keyword evidence="3" id="KW-0067">ATP-binding</keyword>